<name>A0A367INP9_RHIST</name>
<feature type="compositionally biased region" description="Basic and acidic residues" evidence="10">
    <location>
        <begin position="88"/>
        <end position="98"/>
    </location>
</feature>
<evidence type="ECO:0000256" key="8">
    <source>
        <dbReference type="ARBA" id="ARBA00038089"/>
    </source>
</evidence>
<evidence type="ECO:0000256" key="10">
    <source>
        <dbReference type="SAM" id="MobiDB-lite"/>
    </source>
</evidence>
<dbReference type="PANTHER" id="PTHR47257">
    <property type="entry name" value="PH-RESPONSE TRANSCRIPTION FACTOR PACC/RIM101"/>
    <property type="match status" value="1"/>
</dbReference>
<comment type="subcellular location">
    <subcellularLocation>
        <location evidence="1">Nucleus</location>
    </subcellularLocation>
</comment>
<evidence type="ECO:0000259" key="11">
    <source>
        <dbReference type="PROSITE" id="PS50157"/>
    </source>
</evidence>
<feature type="domain" description="C2H2-type" evidence="11">
    <location>
        <begin position="7"/>
        <end position="37"/>
    </location>
</feature>
<dbReference type="Gene3D" id="3.30.160.60">
    <property type="entry name" value="Classic Zinc Finger"/>
    <property type="match status" value="2"/>
</dbReference>
<dbReference type="GO" id="GO:0005634">
    <property type="term" value="C:nucleus"/>
    <property type="evidence" value="ECO:0007669"/>
    <property type="project" value="UniProtKB-SubCell"/>
</dbReference>
<sequence>MEISENQTCKWLDCSNVFDDPEQLYSHLTNDHVGRKSTGNLCLTCHWDNCDVTVIKRDHITSHLRVHIPLKPHRCQFCNKSFKRPQDLKKHEKIHSEQHISQLRSHHRASSLTNSLSHSRDHSPVLSEGNSSHPISPPQSIYSDDLQNENWLYSAGNLSDPFDYNQSMQGPYPNPVIRSQAAHPDHVLQDLFFPMEMDTKPTVYNQDVAQRLDHVQTLLDAGTINPSNFNFNITNDHQLSDMNNWLTGLSNSIEPYPLYNTMPSNFKPEPTQYPVVPSQMYNDTYVRSQPMVVPSQNPEEAMYPGLVGQRQHYTTIPDMTSNYFSPELRTATNFTNSKEEVKFKPTKFEEKKEMVNIPSALDSKVAVVTKKEDVDRLKELIVSDLSDLSISDTKEKNVYPQTDSRLQKHARLLKQMKGWINQNYKAKNAVGTDKRTTVVC</sequence>
<dbReference type="InterPro" id="IPR036236">
    <property type="entry name" value="Znf_C2H2_sf"/>
</dbReference>
<keyword evidence="2" id="KW-0678">Repressor</keyword>
<gene>
    <name evidence="12" type="ORF">CU098_000566</name>
</gene>
<keyword evidence="7" id="KW-0539">Nucleus</keyword>
<evidence type="ECO:0000256" key="9">
    <source>
        <dbReference type="PROSITE-ProRule" id="PRU00042"/>
    </source>
</evidence>
<dbReference type="SUPFAM" id="SSF57667">
    <property type="entry name" value="beta-beta-alpha zinc fingers"/>
    <property type="match status" value="2"/>
</dbReference>
<proteinExistence type="inferred from homology"/>
<dbReference type="Pfam" id="PF21816">
    <property type="entry name" value="Zap1_zf1"/>
    <property type="match status" value="1"/>
</dbReference>
<dbReference type="OrthoDB" id="6155966at2759"/>
<accession>A0A367INP9</accession>
<keyword evidence="4" id="KW-0677">Repeat</keyword>
<evidence type="ECO:0000256" key="7">
    <source>
        <dbReference type="ARBA" id="ARBA00023242"/>
    </source>
</evidence>
<dbReference type="STRING" id="4846.A0A367INP9"/>
<evidence type="ECO:0000313" key="12">
    <source>
        <dbReference type="EMBL" id="RCH79308.1"/>
    </source>
</evidence>
<evidence type="ECO:0000256" key="4">
    <source>
        <dbReference type="ARBA" id="ARBA00022737"/>
    </source>
</evidence>
<organism evidence="12 13">
    <name type="scientific">Rhizopus stolonifer</name>
    <name type="common">Rhizopus nigricans</name>
    <dbReference type="NCBI Taxonomy" id="4846"/>
    <lineage>
        <taxon>Eukaryota</taxon>
        <taxon>Fungi</taxon>
        <taxon>Fungi incertae sedis</taxon>
        <taxon>Mucoromycota</taxon>
        <taxon>Mucoromycotina</taxon>
        <taxon>Mucoromycetes</taxon>
        <taxon>Mucorales</taxon>
        <taxon>Mucorineae</taxon>
        <taxon>Rhizopodaceae</taxon>
        <taxon>Rhizopus</taxon>
    </lineage>
</organism>
<dbReference type="GO" id="GO:0045944">
    <property type="term" value="P:positive regulation of transcription by RNA polymerase II"/>
    <property type="evidence" value="ECO:0007669"/>
    <property type="project" value="TreeGrafter"/>
</dbReference>
<keyword evidence="3" id="KW-0479">Metal-binding</keyword>
<comment type="caution">
    <text evidence="12">The sequence shown here is derived from an EMBL/GenBank/DDBJ whole genome shotgun (WGS) entry which is preliminary data.</text>
</comment>
<dbReference type="InterPro" id="IPR048420">
    <property type="entry name" value="Zap1-like_Znf1"/>
</dbReference>
<dbReference type="EMBL" id="PJQM01006661">
    <property type="protein sequence ID" value="RCH79308.1"/>
    <property type="molecule type" value="Genomic_DNA"/>
</dbReference>
<dbReference type="FunFam" id="3.30.160.60:FF:000100">
    <property type="entry name" value="Zinc finger 45-like"/>
    <property type="match status" value="1"/>
</dbReference>
<dbReference type="Pfam" id="PF00096">
    <property type="entry name" value="zf-C2H2"/>
    <property type="match status" value="1"/>
</dbReference>
<evidence type="ECO:0000256" key="3">
    <source>
        <dbReference type="ARBA" id="ARBA00022723"/>
    </source>
</evidence>
<feature type="region of interest" description="Disordered" evidence="10">
    <location>
        <begin position="88"/>
        <end position="138"/>
    </location>
</feature>
<keyword evidence="6" id="KW-0862">Zinc</keyword>
<evidence type="ECO:0000256" key="5">
    <source>
        <dbReference type="ARBA" id="ARBA00022771"/>
    </source>
</evidence>
<evidence type="ECO:0000256" key="2">
    <source>
        <dbReference type="ARBA" id="ARBA00022491"/>
    </source>
</evidence>
<evidence type="ECO:0000256" key="6">
    <source>
        <dbReference type="ARBA" id="ARBA00022833"/>
    </source>
</evidence>
<dbReference type="PROSITE" id="PS50157">
    <property type="entry name" value="ZINC_FINGER_C2H2_2"/>
    <property type="match status" value="3"/>
</dbReference>
<dbReference type="GO" id="GO:0008270">
    <property type="term" value="F:zinc ion binding"/>
    <property type="evidence" value="ECO:0007669"/>
    <property type="project" value="UniProtKB-KW"/>
</dbReference>
<comment type="similarity">
    <text evidence="8">Belongs to the pacC/RIM101 family.</text>
</comment>
<dbReference type="PROSITE" id="PS00028">
    <property type="entry name" value="ZINC_FINGER_C2H2_1"/>
    <property type="match status" value="3"/>
</dbReference>
<reference evidence="12 13" key="1">
    <citation type="journal article" date="2018" name="G3 (Bethesda)">
        <title>Phylogenetic and Phylogenomic Definition of Rhizopus Species.</title>
        <authorList>
            <person name="Gryganskyi A.P."/>
            <person name="Golan J."/>
            <person name="Dolatabadi S."/>
            <person name="Mondo S."/>
            <person name="Robb S."/>
            <person name="Idnurm A."/>
            <person name="Muszewska A."/>
            <person name="Steczkiewicz K."/>
            <person name="Masonjones S."/>
            <person name="Liao H.L."/>
            <person name="Gajdeczka M.T."/>
            <person name="Anike F."/>
            <person name="Vuek A."/>
            <person name="Anishchenko I.M."/>
            <person name="Voigt K."/>
            <person name="de Hoog G.S."/>
            <person name="Smith M.E."/>
            <person name="Heitman J."/>
            <person name="Vilgalys R."/>
            <person name="Stajich J.E."/>
        </authorList>
    </citation>
    <scope>NUCLEOTIDE SEQUENCE [LARGE SCALE GENOMIC DNA]</scope>
    <source>
        <strain evidence="12 13">LSU 92-RS-03</strain>
    </source>
</reference>
<feature type="compositionally biased region" description="Polar residues" evidence="10">
    <location>
        <begin position="128"/>
        <end position="138"/>
    </location>
</feature>
<evidence type="ECO:0000313" key="13">
    <source>
        <dbReference type="Proteomes" id="UP000253551"/>
    </source>
</evidence>
<protein>
    <recommendedName>
        <fullName evidence="11">C2H2-type domain-containing protein</fullName>
    </recommendedName>
</protein>
<evidence type="ECO:0000256" key="1">
    <source>
        <dbReference type="ARBA" id="ARBA00004123"/>
    </source>
</evidence>
<dbReference type="AlphaFoldDB" id="A0A367INP9"/>
<dbReference type="SMART" id="SM00355">
    <property type="entry name" value="ZnF_C2H2"/>
    <property type="match status" value="3"/>
</dbReference>
<dbReference type="InterPro" id="IPR013087">
    <property type="entry name" value="Znf_C2H2_type"/>
</dbReference>
<feature type="domain" description="C2H2-type" evidence="11">
    <location>
        <begin position="43"/>
        <end position="72"/>
    </location>
</feature>
<dbReference type="InterPro" id="IPR050806">
    <property type="entry name" value="pacC/RIM101"/>
</dbReference>
<feature type="domain" description="C2H2-type" evidence="11">
    <location>
        <begin position="73"/>
        <end position="100"/>
    </location>
</feature>
<dbReference type="PANTHER" id="PTHR47257:SF1">
    <property type="entry name" value="PH-RESPONSE TRANSCRIPTION FACTOR PACC_RIM101"/>
    <property type="match status" value="1"/>
</dbReference>
<dbReference type="Proteomes" id="UP000253551">
    <property type="component" value="Unassembled WGS sequence"/>
</dbReference>
<keyword evidence="13" id="KW-1185">Reference proteome</keyword>
<keyword evidence="5 9" id="KW-0863">Zinc-finger</keyword>